<dbReference type="Gene3D" id="3.10.10.10">
    <property type="entry name" value="HIV Type 1 Reverse Transcriptase, subunit A, domain 1"/>
    <property type="match status" value="1"/>
</dbReference>
<keyword evidence="2" id="KW-1185">Reference proteome</keyword>
<sequence length="331" mass="36904">MCEGTGTVKVDVVLILGWWQVGSGLRTLSWSVIKTTACEGLRGLMSGRRDSNSPPWAPVWPVRWSTAREGSSGPPRWRCTEVHMQVNGSLTLSRSMNPVANGEGIWVRKLLSSNLEISRLGKTWMKSESAAGEGFIPPGWGRYGGMGPVVEGQSRLKPTKNSKSCSLSRATSRLMVNTMARRKARGRELVTEAEASDLVFTVCDVLDAPIHVSTPVGESIILTHVYRGCFTYLDHIRDVDVEPPSIESIHVVYEFKEVFPTDLPELKEIKAQIQELLEKGFSRTSSSLWGAPVLFLNKKDGSMRMFIDYRQLNGVTIRNKYMLPQIDDLFD</sequence>
<dbReference type="InterPro" id="IPR043502">
    <property type="entry name" value="DNA/RNA_pol_sf"/>
</dbReference>
<dbReference type="AlphaFoldDB" id="A0AAF0Q223"/>
<dbReference type="SUPFAM" id="SSF56672">
    <property type="entry name" value="DNA/RNA polymerases"/>
    <property type="match status" value="1"/>
</dbReference>
<evidence type="ECO:0000313" key="1">
    <source>
        <dbReference type="EMBL" id="WMV13395.1"/>
    </source>
</evidence>
<dbReference type="PANTHER" id="PTHR15503">
    <property type="entry name" value="LDOC1 RELATED"/>
    <property type="match status" value="1"/>
</dbReference>
<dbReference type="Proteomes" id="UP001234989">
    <property type="component" value="Chromosome 2"/>
</dbReference>
<reference evidence="1" key="1">
    <citation type="submission" date="2023-08" db="EMBL/GenBank/DDBJ databases">
        <title>A de novo genome assembly of Solanum verrucosum Schlechtendal, a Mexican diploid species geographically isolated from the other diploid A-genome species in potato relatives.</title>
        <authorList>
            <person name="Hosaka K."/>
        </authorList>
    </citation>
    <scope>NUCLEOTIDE SEQUENCE</scope>
    <source>
        <tissue evidence="1">Young leaves</tissue>
    </source>
</reference>
<name>A0AAF0Q223_SOLVR</name>
<evidence type="ECO:0000313" key="2">
    <source>
        <dbReference type="Proteomes" id="UP001234989"/>
    </source>
</evidence>
<dbReference type="InterPro" id="IPR032567">
    <property type="entry name" value="RTL1-rel"/>
</dbReference>
<dbReference type="Gene3D" id="3.30.70.270">
    <property type="match status" value="1"/>
</dbReference>
<gene>
    <name evidence="1" type="ORF">MTR67_006780</name>
</gene>
<protein>
    <submittedName>
        <fullName evidence="1">Uncharacterized protein</fullName>
    </submittedName>
</protein>
<dbReference type="PANTHER" id="PTHR15503:SF45">
    <property type="entry name" value="RNA-DIRECTED DNA POLYMERASE HOMOLOG"/>
    <property type="match status" value="1"/>
</dbReference>
<dbReference type="InterPro" id="IPR043128">
    <property type="entry name" value="Rev_trsase/Diguanyl_cyclase"/>
</dbReference>
<dbReference type="EMBL" id="CP133613">
    <property type="protein sequence ID" value="WMV13395.1"/>
    <property type="molecule type" value="Genomic_DNA"/>
</dbReference>
<proteinExistence type="predicted"/>
<organism evidence="1 2">
    <name type="scientific">Solanum verrucosum</name>
    <dbReference type="NCBI Taxonomy" id="315347"/>
    <lineage>
        <taxon>Eukaryota</taxon>
        <taxon>Viridiplantae</taxon>
        <taxon>Streptophyta</taxon>
        <taxon>Embryophyta</taxon>
        <taxon>Tracheophyta</taxon>
        <taxon>Spermatophyta</taxon>
        <taxon>Magnoliopsida</taxon>
        <taxon>eudicotyledons</taxon>
        <taxon>Gunneridae</taxon>
        <taxon>Pentapetalae</taxon>
        <taxon>asterids</taxon>
        <taxon>lamiids</taxon>
        <taxon>Solanales</taxon>
        <taxon>Solanaceae</taxon>
        <taxon>Solanoideae</taxon>
        <taxon>Solaneae</taxon>
        <taxon>Solanum</taxon>
    </lineage>
</organism>
<accession>A0AAF0Q223</accession>